<keyword evidence="1" id="KW-0732">Signal</keyword>
<proteinExistence type="predicted"/>
<dbReference type="RefSeq" id="WP_168116478.1">
    <property type="nucleotide sequence ID" value="NZ_BOON01000046.1"/>
</dbReference>
<feature type="signal peptide" evidence="1">
    <location>
        <begin position="1"/>
        <end position="25"/>
    </location>
</feature>
<name>A0A8J3TG01_9ACTN</name>
<dbReference type="EMBL" id="BOON01000046">
    <property type="protein sequence ID" value="GII25097.1"/>
    <property type="molecule type" value="Genomic_DNA"/>
</dbReference>
<dbReference type="InterPro" id="IPR002918">
    <property type="entry name" value="Lipase_EstA/Esterase_EstB"/>
</dbReference>
<protein>
    <submittedName>
        <fullName evidence="2">Lipase</fullName>
    </submittedName>
</protein>
<feature type="chain" id="PRO_5035229082" evidence="1">
    <location>
        <begin position="26"/>
        <end position="220"/>
    </location>
</feature>
<gene>
    <name evidence="2" type="ORF">Pme01_46940</name>
</gene>
<evidence type="ECO:0000313" key="3">
    <source>
        <dbReference type="Proteomes" id="UP000599074"/>
    </source>
</evidence>
<evidence type="ECO:0000256" key="1">
    <source>
        <dbReference type="SAM" id="SignalP"/>
    </source>
</evidence>
<dbReference type="Gene3D" id="3.40.50.1820">
    <property type="entry name" value="alpha/beta hydrolase"/>
    <property type="match status" value="1"/>
</dbReference>
<dbReference type="PANTHER" id="PTHR32015">
    <property type="entry name" value="FASTING INDUCED LIPASE"/>
    <property type="match status" value="1"/>
</dbReference>
<dbReference type="Proteomes" id="UP000599074">
    <property type="component" value="Unassembled WGS sequence"/>
</dbReference>
<dbReference type="InterPro" id="IPR029058">
    <property type="entry name" value="AB_hydrolase_fold"/>
</dbReference>
<dbReference type="SUPFAM" id="SSF53474">
    <property type="entry name" value="alpha/beta-Hydrolases"/>
    <property type="match status" value="1"/>
</dbReference>
<dbReference type="GO" id="GO:0016298">
    <property type="term" value="F:lipase activity"/>
    <property type="evidence" value="ECO:0007669"/>
    <property type="project" value="TreeGrafter"/>
</dbReference>
<evidence type="ECO:0000313" key="2">
    <source>
        <dbReference type="EMBL" id="GII25097.1"/>
    </source>
</evidence>
<dbReference type="GO" id="GO:0016042">
    <property type="term" value="P:lipid catabolic process"/>
    <property type="evidence" value="ECO:0007669"/>
    <property type="project" value="InterPro"/>
</dbReference>
<dbReference type="AlphaFoldDB" id="A0A8J3TG01"/>
<accession>A0A8J3TG01</accession>
<dbReference type="Pfam" id="PF01674">
    <property type="entry name" value="Lipase_2"/>
    <property type="match status" value="1"/>
</dbReference>
<reference evidence="2" key="1">
    <citation type="submission" date="2021-01" db="EMBL/GenBank/DDBJ databases">
        <title>Whole genome shotgun sequence of Planosporangium mesophilum NBRC 109066.</title>
        <authorList>
            <person name="Komaki H."/>
            <person name="Tamura T."/>
        </authorList>
    </citation>
    <scope>NUCLEOTIDE SEQUENCE</scope>
    <source>
        <strain evidence="2">NBRC 109066</strain>
    </source>
</reference>
<comment type="caution">
    <text evidence="2">The sequence shown here is derived from an EMBL/GenBank/DDBJ whole genome shotgun (WGS) entry which is preliminary data.</text>
</comment>
<dbReference type="PANTHER" id="PTHR32015:SF1">
    <property type="entry name" value="LIPASE"/>
    <property type="match status" value="1"/>
</dbReference>
<sequence length="220" mass="23331">MRRLIGMVAAALVLAVISPAGVAHAATRTPVVFVHGFGGGAWNWTTAADVFRAAGYTDNDLYAYEYNSYGDNVANARGLATYVNQVRSRTGAAKVDIVNHSMGGMVSLWYVKQLGGTAYVRRLASLAGANHGTTWAGACIAFTTCQQMYPGSSFLQTLASGDETPGSVRYATWYSPCDGIIIPYTSTVLGGATNNYVACEDHLGFLSNTTILSQVRGFMA</sequence>
<organism evidence="2 3">
    <name type="scientific">Planosporangium mesophilum</name>
    <dbReference type="NCBI Taxonomy" id="689768"/>
    <lineage>
        <taxon>Bacteria</taxon>
        <taxon>Bacillati</taxon>
        <taxon>Actinomycetota</taxon>
        <taxon>Actinomycetes</taxon>
        <taxon>Micromonosporales</taxon>
        <taxon>Micromonosporaceae</taxon>
        <taxon>Planosporangium</taxon>
    </lineage>
</organism>
<keyword evidence="3" id="KW-1185">Reference proteome</keyword>